<accession>A0A9J6ZCT6</accession>
<evidence type="ECO:0000259" key="5">
    <source>
        <dbReference type="Pfam" id="PF01522"/>
    </source>
</evidence>
<dbReference type="GO" id="GO:0016020">
    <property type="term" value="C:membrane"/>
    <property type="evidence" value="ECO:0007669"/>
    <property type="project" value="TreeGrafter"/>
</dbReference>
<dbReference type="InterPro" id="IPR002509">
    <property type="entry name" value="NODB_dom"/>
</dbReference>
<protein>
    <submittedName>
        <fullName evidence="6">Polysaccharide deacetylase family protein</fullName>
    </submittedName>
</protein>
<feature type="compositionally biased region" description="Low complexity" evidence="3">
    <location>
        <begin position="99"/>
        <end position="108"/>
    </location>
</feature>
<dbReference type="AlphaFoldDB" id="A0A9J6ZCT6"/>
<evidence type="ECO:0000256" key="4">
    <source>
        <dbReference type="SAM" id="Phobius"/>
    </source>
</evidence>
<dbReference type="PANTHER" id="PTHR10587:SF133">
    <property type="entry name" value="CHITIN DEACETYLASE 1-RELATED"/>
    <property type="match status" value="1"/>
</dbReference>
<dbReference type="PANTHER" id="PTHR10587">
    <property type="entry name" value="GLYCOSYL TRANSFERASE-RELATED"/>
    <property type="match status" value="1"/>
</dbReference>
<evidence type="ECO:0000256" key="3">
    <source>
        <dbReference type="SAM" id="MobiDB-lite"/>
    </source>
</evidence>
<name>A0A9J6ZCT6_9BACL</name>
<feature type="region of interest" description="Disordered" evidence="3">
    <location>
        <begin position="66"/>
        <end position="185"/>
    </location>
</feature>
<dbReference type="InterPro" id="IPR050248">
    <property type="entry name" value="Polysacc_deacetylase_ArnD"/>
</dbReference>
<evidence type="ECO:0000313" key="7">
    <source>
        <dbReference type="Proteomes" id="UP001056756"/>
    </source>
</evidence>
<keyword evidence="4" id="KW-0812">Transmembrane</keyword>
<dbReference type="Gene3D" id="3.20.20.370">
    <property type="entry name" value="Glycoside hydrolase/deacetylase"/>
    <property type="match status" value="1"/>
</dbReference>
<dbReference type="GO" id="GO:0046872">
    <property type="term" value="F:metal ion binding"/>
    <property type="evidence" value="ECO:0007669"/>
    <property type="project" value="UniProtKB-KW"/>
</dbReference>
<dbReference type="InterPro" id="IPR011330">
    <property type="entry name" value="Glyco_hydro/deAcase_b/a-brl"/>
</dbReference>
<dbReference type="SUPFAM" id="SSF88713">
    <property type="entry name" value="Glycoside hydrolase/deacetylase"/>
    <property type="match status" value="1"/>
</dbReference>
<dbReference type="GO" id="GO:0005975">
    <property type="term" value="P:carbohydrate metabolic process"/>
    <property type="evidence" value="ECO:0007669"/>
    <property type="project" value="InterPro"/>
</dbReference>
<keyword evidence="4" id="KW-1133">Transmembrane helix</keyword>
<feature type="domain" description="NodB homology" evidence="5">
    <location>
        <begin position="184"/>
        <end position="300"/>
    </location>
</feature>
<dbReference type="Pfam" id="PF01522">
    <property type="entry name" value="Polysacc_deac_1"/>
    <property type="match status" value="1"/>
</dbReference>
<dbReference type="CDD" id="cd10917">
    <property type="entry name" value="CE4_NodB_like_6s_7s"/>
    <property type="match status" value="1"/>
</dbReference>
<proteinExistence type="predicted"/>
<sequence>MYIPAQSTAQRKIAIQQRKKKKRRQLLALIVLIALIIPFYHYPAKAVQHYVLPLFSGSTVLSELDQSHQTTDITPNKKPDSNETDLPIVQEPDYEANDDVNTNNGVTTSPPHTAPPEIAPEHTKTPESTPVPTERPVTTPDPELTEPVETEQPPIKDPESTTQPDKGTDHETTLPPDQGADKDHSNKKYVALTFDDGPDTKYTPAILDILKQHNVKATFFVVGTQVEKHGSVLQRILDEGHSVGNHSYNHANLTKLTNKEIVKQIEQTDELINAVIGFKPDWIRAPYGAVNDMVRESMKDDNRSFIGWDVDTRDWAGSSVQEMRQNINKNTKSDSIILMHSFGGKHIKNTVELLPYIINDLQEKGFTLVTLDEIYKNKA</sequence>
<organism evidence="6 7">
    <name type="scientific">Candidatus Pristimantibacillus lignocellulolyticus</name>
    <dbReference type="NCBI Taxonomy" id="2994561"/>
    <lineage>
        <taxon>Bacteria</taxon>
        <taxon>Bacillati</taxon>
        <taxon>Bacillota</taxon>
        <taxon>Bacilli</taxon>
        <taxon>Bacillales</taxon>
        <taxon>Paenibacillaceae</taxon>
        <taxon>Candidatus Pristimantibacillus</taxon>
    </lineage>
</organism>
<evidence type="ECO:0000256" key="2">
    <source>
        <dbReference type="ARBA" id="ARBA00022801"/>
    </source>
</evidence>
<dbReference type="GO" id="GO:0016810">
    <property type="term" value="F:hydrolase activity, acting on carbon-nitrogen (but not peptide) bonds"/>
    <property type="evidence" value="ECO:0007669"/>
    <property type="project" value="InterPro"/>
</dbReference>
<dbReference type="Proteomes" id="UP001056756">
    <property type="component" value="Chromosome"/>
</dbReference>
<evidence type="ECO:0000256" key="1">
    <source>
        <dbReference type="ARBA" id="ARBA00022723"/>
    </source>
</evidence>
<keyword evidence="4" id="KW-0472">Membrane</keyword>
<dbReference type="EMBL" id="CP097899">
    <property type="protein sequence ID" value="URN93946.1"/>
    <property type="molecule type" value="Genomic_DNA"/>
</dbReference>
<feature type="transmembrane region" description="Helical" evidence="4">
    <location>
        <begin position="26"/>
        <end position="43"/>
    </location>
</feature>
<gene>
    <name evidence="6" type="ORF">NAG76_19300</name>
</gene>
<keyword evidence="1" id="KW-0479">Metal-binding</keyword>
<dbReference type="KEGG" id="plig:NAG76_19300"/>
<feature type="compositionally biased region" description="Low complexity" evidence="3">
    <location>
        <begin position="126"/>
        <end position="142"/>
    </location>
</feature>
<reference evidence="6" key="1">
    <citation type="submission" date="2022-05" db="EMBL/GenBank/DDBJ databases">
        <title>Novel bacterial taxa in a minimal lignocellulolytic consortium and its capacity to transform plastics disclosed by genome-resolved metagenomics.</title>
        <authorList>
            <person name="Rodriguez C.A.D."/>
            <person name="Diaz-Garcia L."/>
            <person name="Herrera K."/>
            <person name="Tarazona N.A."/>
            <person name="Sproer C."/>
            <person name="Overmann J."/>
            <person name="Jimenez D.J."/>
        </authorList>
    </citation>
    <scope>NUCLEOTIDE SEQUENCE</scope>
    <source>
        <strain evidence="6">MAG5</strain>
    </source>
</reference>
<keyword evidence="2" id="KW-0378">Hydrolase</keyword>
<evidence type="ECO:0000313" key="6">
    <source>
        <dbReference type="EMBL" id="URN93946.1"/>
    </source>
</evidence>